<dbReference type="InterPro" id="IPR017946">
    <property type="entry name" value="PLC-like_Pdiesterase_TIM-brl"/>
</dbReference>
<evidence type="ECO:0000256" key="1">
    <source>
        <dbReference type="ARBA" id="ARBA00007277"/>
    </source>
</evidence>
<name>A0ABR3Z049_9PEZI</name>
<dbReference type="EMBL" id="JAWDJO010000104">
    <property type="protein sequence ID" value="KAL1893687.1"/>
    <property type="molecule type" value="Genomic_DNA"/>
</dbReference>
<accession>A0ABR3Z049</accession>
<evidence type="ECO:0000256" key="4">
    <source>
        <dbReference type="ARBA" id="ARBA00022798"/>
    </source>
</evidence>
<dbReference type="Gene3D" id="3.20.20.190">
    <property type="entry name" value="Phosphatidylinositol (PI) phosphodiesterase"/>
    <property type="match status" value="1"/>
</dbReference>
<protein>
    <recommendedName>
        <fullName evidence="2">glycerophosphodiester phosphodiesterase</fullName>
        <ecNumber evidence="2">3.1.4.46</ecNumber>
    </recommendedName>
</protein>
<dbReference type="Proteomes" id="UP001583280">
    <property type="component" value="Unassembled WGS sequence"/>
</dbReference>
<evidence type="ECO:0000256" key="7">
    <source>
        <dbReference type="SAM" id="SignalP"/>
    </source>
</evidence>
<keyword evidence="4" id="KW-0319">Glycerol metabolism</keyword>
<feature type="signal peptide" evidence="7">
    <location>
        <begin position="1"/>
        <end position="20"/>
    </location>
</feature>
<reference evidence="9 10" key="1">
    <citation type="journal article" date="2024" name="IMA Fungus">
        <title>IMA Genome - F19 : A genome assembly and annotation guide to empower mycologists, including annotated draft genome sequences of Ceratocystis pirilliformis, Diaporthe australafricana, Fusarium ophioides, Paecilomyces lecythidis, and Sporothrix stenoceras.</title>
        <authorList>
            <person name="Aylward J."/>
            <person name="Wilson A.M."/>
            <person name="Visagie C.M."/>
            <person name="Spraker J."/>
            <person name="Barnes I."/>
            <person name="Buitendag C."/>
            <person name="Ceriani C."/>
            <person name="Del Mar Angel L."/>
            <person name="du Plessis D."/>
            <person name="Fuchs T."/>
            <person name="Gasser K."/>
            <person name="Kramer D."/>
            <person name="Li W."/>
            <person name="Munsamy K."/>
            <person name="Piso A."/>
            <person name="Price J.L."/>
            <person name="Sonnekus B."/>
            <person name="Thomas C."/>
            <person name="van der Nest A."/>
            <person name="van Dijk A."/>
            <person name="van Heerden A."/>
            <person name="van Vuuren N."/>
            <person name="Yilmaz N."/>
            <person name="Duong T.A."/>
            <person name="van der Merwe N.A."/>
            <person name="Wingfield M.J."/>
            <person name="Wingfield B.D."/>
        </authorList>
    </citation>
    <scope>NUCLEOTIDE SEQUENCE [LARGE SCALE GENOMIC DNA]</scope>
    <source>
        <strain evidence="9 10">CMW 12675</strain>
    </source>
</reference>
<feature type="domain" description="GP-PDE" evidence="8">
    <location>
        <begin position="76"/>
        <end position="387"/>
    </location>
</feature>
<dbReference type="PANTHER" id="PTHR43620:SF7">
    <property type="entry name" value="GLYCEROPHOSPHODIESTER PHOSPHODIESTERASE GDPD5-RELATED"/>
    <property type="match status" value="1"/>
</dbReference>
<keyword evidence="3 7" id="KW-0732">Signal</keyword>
<sequence>MKSTTAAILIAAVGSSSASALPAVERRSFIDLEVNPVTNVQVGIRPYWLVDEMDKSATKEALQQCVKDVTDFGVSQWSIGHRGGGTLQIPEHSWESNLAGARMGAGILECDVAFTKDLELVCRHSHCDLHSTTNIVAIPELNAKCQVPFISSDGMNPAQAKCCTQDITLKEFESLCALMEGVNEHATTPEEYIRGTPDWRTDLYTCGTMLSLKEHIELVEELELKHIPELKTPELPMPNGFTQEDFAAKMLKEYLDANVEPSDVFPQSFLYSDILYWKSKFPEFASNLVLLDDTDDMSEQEAIERLKKYAADKIPIVAPALNALVTNVDSTIVPSQYAKTAKSLGMDIIAWTIERSGRLSEDNDDYYYHPIHEIVDSDGEVFEVLRVLLEDIKVKGVFSDWAATTTFFENCMGVE</sequence>
<dbReference type="Pfam" id="PF03009">
    <property type="entry name" value="GDPD"/>
    <property type="match status" value="1"/>
</dbReference>
<evidence type="ECO:0000256" key="2">
    <source>
        <dbReference type="ARBA" id="ARBA00012247"/>
    </source>
</evidence>
<evidence type="ECO:0000313" key="9">
    <source>
        <dbReference type="EMBL" id="KAL1893687.1"/>
    </source>
</evidence>
<evidence type="ECO:0000256" key="3">
    <source>
        <dbReference type="ARBA" id="ARBA00022729"/>
    </source>
</evidence>
<dbReference type="InterPro" id="IPR030395">
    <property type="entry name" value="GP_PDE_dom"/>
</dbReference>
<evidence type="ECO:0000313" key="10">
    <source>
        <dbReference type="Proteomes" id="UP001583280"/>
    </source>
</evidence>
<feature type="chain" id="PRO_5046734967" description="glycerophosphodiester phosphodiesterase" evidence="7">
    <location>
        <begin position="21"/>
        <end position="415"/>
    </location>
</feature>
<proteinExistence type="inferred from homology"/>
<evidence type="ECO:0000256" key="6">
    <source>
        <dbReference type="ARBA" id="ARBA00047512"/>
    </source>
</evidence>
<evidence type="ECO:0000259" key="8">
    <source>
        <dbReference type="PROSITE" id="PS51704"/>
    </source>
</evidence>
<gene>
    <name evidence="9" type="ORF">Cpir12675_003985</name>
</gene>
<comment type="caution">
    <text evidence="9">The sequence shown here is derived from an EMBL/GenBank/DDBJ whole genome shotgun (WGS) entry which is preliminary data.</text>
</comment>
<keyword evidence="10" id="KW-1185">Reference proteome</keyword>
<dbReference type="SUPFAM" id="SSF51695">
    <property type="entry name" value="PLC-like phosphodiesterases"/>
    <property type="match status" value="1"/>
</dbReference>
<dbReference type="PROSITE" id="PS51704">
    <property type="entry name" value="GP_PDE"/>
    <property type="match status" value="1"/>
</dbReference>
<evidence type="ECO:0000256" key="5">
    <source>
        <dbReference type="ARBA" id="ARBA00022801"/>
    </source>
</evidence>
<dbReference type="EC" id="3.1.4.46" evidence="2"/>
<organism evidence="9 10">
    <name type="scientific">Ceratocystis pirilliformis</name>
    <dbReference type="NCBI Taxonomy" id="259994"/>
    <lineage>
        <taxon>Eukaryota</taxon>
        <taxon>Fungi</taxon>
        <taxon>Dikarya</taxon>
        <taxon>Ascomycota</taxon>
        <taxon>Pezizomycotina</taxon>
        <taxon>Sordariomycetes</taxon>
        <taxon>Hypocreomycetidae</taxon>
        <taxon>Microascales</taxon>
        <taxon>Ceratocystidaceae</taxon>
        <taxon>Ceratocystis</taxon>
    </lineage>
</organism>
<comment type="catalytic activity">
    <reaction evidence="6">
        <text>a sn-glycero-3-phosphodiester + H2O = an alcohol + sn-glycerol 3-phosphate + H(+)</text>
        <dbReference type="Rhea" id="RHEA:12969"/>
        <dbReference type="ChEBI" id="CHEBI:15377"/>
        <dbReference type="ChEBI" id="CHEBI:15378"/>
        <dbReference type="ChEBI" id="CHEBI:30879"/>
        <dbReference type="ChEBI" id="CHEBI:57597"/>
        <dbReference type="ChEBI" id="CHEBI:83408"/>
        <dbReference type="EC" id="3.1.4.46"/>
    </reaction>
</comment>
<dbReference type="PANTHER" id="PTHR43620">
    <property type="entry name" value="GLYCEROPHOSPHORYL DIESTER PHOSPHODIESTERASE"/>
    <property type="match status" value="1"/>
</dbReference>
<keyword evidence="5" id="KW-0378">Hydrolase</keyword>
<comment type="similarity">
    <text evidence="1">Belongs to the glycerophosphoryl diester phosphodiesterase family.</text>
</comment>